<evidence type="ECO:0000313" key="5">
    <source>
        <dbReference type="EMBL" id="SIR64254.1"/>
    </source>
</evidence>
<dbReference type="Proteomes" id="UP000186218">
    <property type="component" value="Unassembled WGS sequence"/>
</dbReference>
<feature type="region of interest" description="Disordered" evidence="3">
    <location>
        <begin position="125"/>
        <end position="148"/>
    </location>
</feature>
<reference evidence="5 6" key="1">
    <citation type="submission" date="2017-01" db="EMBL/GenBank/DDBJ databases">
        <authorList>
            <person name="Mah S.A."/>
            <person name="Swanson W.J."/>
            <person name="Moy G.W."/>
            <person name="Vacquier V.D."/>
        </authorList>
    </citation>
    <scope>NUCLEOTIDE SEQUENCE [LARGE SCALE GENOMIC DNA]</scope>
    <source>
        <strain evidence="5 6">CPCC 203464</strain>
    </source>
</reference>
<dbReference type="STRING" id="1344003.SAMN05445060_0205"/>
<keyword evidence="5" id="KW-0670">Pyruvate</keyword>
<proteinExistence type="predicted"/>
<dbReference type="InterPro" id="IPR001763">
    <property type="entry name" value="Rhodanese-like_dom"/>
</dbReference>
<evidence type="ECO:0000313" key="6">
    <source>
        <dbReference type="Proteomes" id="UP000186218"/>
    </source>
</evidence>
<feature type="domain" description="Rhodanese" evidence="4">
    <location>
        <begin position="163"/>
        <end position="269"/>
    </location>
</feature>
<protein>
    <submittedName>
        <fullName evidence="5">Thiosulfate/3-mercaptopyruvate sulfurtransferase</fullName>
    </submittedName>
</protein>
<dbReference type="SMART" id="SM00450">
    <property type="entry name" value="RHOD"/>
    <property type="match status" value="2"/>
</dbReference>
<evidence type="ECO:0000256" key="3">
    <source>
        <dbReference type="SAM" id="MobiDB-lite"/>
    </source>
</evidence>
<dbReference type="Gene3D" id="3.40.250.10">
    <property type="entry name" value="Rhodanese-like domain"/>
    <property type="match status" value="2"/>
</dbReference>
<dbReference type="CDD" id="cd01448">
    <property type="entry name" value="TST_Repeat_1"/>
    <property type="match status" value="1"/>
</dbReference>
<evidence type="ECO:0000256" key="2">
    <source>
        <dbReference type="ARBA" id="ARBA00022737"/>
    </source>
</evidence>
<dbReference type="InterPro" id="IPR045078">
    <property type="entry name" value="TST/MPST-like"/>
</dbReference>
<accession>A0A1N7CLG6</accession>
<name>A0A1N7CLG6_9NOCA</name>
<feature type="domain" description="Rhodanese" evidence="4">
    <location>
        <begin position="18"/>
        <end position="131"/>
    </location>
</feature>
<dbReference type="InterPro" id="IPR001307">
    <property type="entry name" value="Thiosulphate_STrfase_CS"/>
</dbReference>
<keyword evidence="6" id="KW-1185">Reference proteome</keyword>
<dbReference type="PROSITE" id="PS00380">
    <property type="entry name" value="RHODANESE_1"/>
    <property type="match status" value="1"/>
</dbReference>
<dbReference type="OrthoDB" id="9770030at2"/>
<dbReference type="InterPro" id="IPR036873">
    <property type="entry name" value="Rhodanese-like_dom_sf"/>
</dbReference>
<dbReference type="PANTHER" id="PTHR11364:SF27">
    <property type="entry name" value="SULFURTRANSFERASE"/>
    <property type="match status" value="1"/>
</dbReference>
<dbReference type="PROSITE" id="PS50206">
    <property type="entry name" value="RHODANESE_3"/>
    <property type="match status" value="2"/>
</dbReference>
<keyword evidence="2" id="KW-0677">Repeat</keyword>
<dbReference type="CDD" id="cd01449">
    <property type="entry name" value="TST_Repeat_2"/>
    <property type="match status" value="1"/>
</dbReference>
<dbReference type="SUPFAM" id="SSF52821">
    <property type="entry name" value="Rhodanese/Cell cycle control phosphatase"/>
    <property type="match status" value="2"/>
</dbReference>
<feature type="region of interest" description="Disordered" evidence="3">
    <location>
        <begin position="177"/>
        <end position="202"/>
    </location>
</feature>
<gene>
    <name evidence="5" type="ORF">SAMN05445060_0205</name>
</gene>
<sequence>MTVTITADDLAARRTTPVLLDVRWKLGDDQGYQHYLDGHIPGAVYVDLTTELAGPVGTGTGRHPLPDPDALQESMRRWGIDADSSVVVYDDNGGMSAARAWWLLRWAGLSDVVLLDGGLTAWTESGRSSAVGEGDVPRSGSVTVQPDSVPRADIDTVATTTDVLLDARAAERYRGDAEPVDPRAGHIPGALSAPTADNVDDRGRFRSPDELRRRFDAVGVDGSLPVTVYCGSGVTAAHEVAALAIAGIDARLYPGSWSQWSADADRPVATGDAPG</sequence>
<dbReference type="GO" id="GO:0004792">
    <property type="term" value="F:thiosulfate-cyanide sulfurtransferase activity"/>
    <property type="evidence" value="ECO:0007669"/>
    <property type="project" value="InterPro"/>
</dbReference>
<keyword evidence="1 5" id="KW-0808">Transferase</keyword>
<dbReference type="Pfam" id="PF00581">
    <property type="entry name" value="Rhodanese"/>
    <property type="match status" value="2"/>
</dbReference>
<dbReference type="RefSeq" id="WP_076475716.1">
    <property type="nucleotide sequence ID" value="NZ_FTNT01000001.1"/>
</dbReference>
<dbReference type="AlphaFoldDB" id="A0A1N7CLG6"/>
<dbReference type="EMBL" id="FTNT01000001">
    <property type="protein sequence ID" value="SIR64254.1"/>
    <property type="molecule type" value="Genomic_DNA"/>
</dbReference>
<evidence type="ECO:0000259" key="4">
    <source>
        <dbReference type="PROSITE" id="PS50206"/>
    </source>
</evidence>
<evidence type="ECO:0000256" key="1">
    <source>
        <dbReference type="ARBA" id="ARBA00022679"/>
    </source>
</evidence>
<dbReference type="PANTHER" id="PTHR11364">
    <property type="entry name" value="THIOSULFATE SULFERTANSFERASE"/>
    <property type="match status" value="1"/>
</dbReference>
<organism evidence="5 6">
    <name type="scientific">Williamsia sterculiae</name>
    <dbReference type="NCBI Taxonomy" id="1344003"/>
    <lineage>
        <taxon>Bacteria</taxon>
        <taxon>Bacillati</taxon>
        <taxon>Actinomycetota</taxon>
        <taxon>Actinomycetes</taxon>
        <taxon>Mycobacteriales</taxon>
        <taxon>Nocardiaceae</taxon>
        <taxon>Williamsia</taxon>
    </lineage>
</organism>